<accession>A0A1G2SFM2</accession>
<dbReference type="InterPro" id="IPR013321">
    <property type="entry name" value="Arc_rbn_hlx_hlx"/>
</dbReference>
<dbReference type="Proteomes" id="UP000177987">
    <property type="component" value="Unassembled WGS sequence"/>
</dbReference>
<dbReference type="AlphaFoldDB" id="A0A1G2SFM2"/>
<reference evidence="1 2" key="1">
    <citation type="journal article" date="2016" name="Nat. Commun.">
        <title>Thousands of microbial genomes shed light on interconnected biogeochemical processes in an aquifer system.</title>
        <authorList>
            <person name="Anantharaman K."/>
            <person name="Brown C.T."/>
            <person name="Hug L.A."/>
            <person name="Sharon I."/>
            <person name="Castelle C.J."/>
            <person name="Probst A.J."/>
            <person name="Thomas B.C."/>
            <person name="Singh A."/>
            <person name="Wilkins M.J."/>
            <person name="Karaoz U."/>
            <person name="Brodie E.L."/>
            <person name="Williams K.H."/>
            <person name="Hubbard S.S."/>
            <person name="Banfield J.F."/>
        </authorList>
    </citation>
    <scope>NUCLEOTIDE SEQUENCE [LARGE SCALE GENOMIC DNA]</scope>
</reference>
<dbReference type="EMBL" id="MHUW01000013">
    <property type="protein sequence ID" value="OHA83816.1"/>
    <property type="molecule type" value="Genomic_DNA"/>
</dbReference>
<sequence length="87" mass="9453">MNTTVNVRLEKKIKAEASKTLSGLGLDMSTAVKMFLYQVVAEQGIPFVPTKNPAAIRARWDAQVAEALKGPGYKTAAELHRALAKIK</sequence>
<dbReference type="Pfam" id="PF04221">
    <property type="entry name" value="RelB"/>
    <property type="match status" value="1"/>
</dbReference>
<proteinExistence type="predicted"/>
<organism evidence="1 2">
    <name type="scientific">Candidatus Yonathbacteria bacterium RIFCSPLOWO2_01_FULL_47_33b</name>
    <dbReference type="NCBI Taxonomy" id="1802727"/>
    <lineage>
        <taxon>Bacteria</taxon>
        <taxon>Candidatus Yonathiibacteriota</taxon>
    </lineage>
</organism>
<gene>
    <name evidence="1" type="ORF">A2937_01960</name>
</gene>
<name>A0A1G2SFM2_9BACT</name>
<evidence type="ECO:0000313" key="1">
    <source>
        <dbReference type="EMBL" id="OHA83816.1"/>
    </source>
</evidence>
<dbReference type="InterPro" id="IPR007337">
    <property type="entry name" value="RelB/DinJ"/>
</dbReference>
<dbReference type="STRING" id="1802727.A2937_01960"/>
<dbReference type="NCBIfam" id="TIGR02384">
    <property type="entry name" value="RelB_DinJ"/>
    <property type="match status" value="1"/>
</dbReference>
<protein>
    <recommendedName>
        <fullName evidence="3">Damage-inducible protein J</fullName>
    </recommendedName>
</protein>
<dbReference type="GO" id="GO:0006355">
    <property type="term" value="P:regulation of DNA-templated transcription"/>
    <property type="evidence" value="ECO:0007669"/>
    <property type="project" value="InterPro"/>
</dbReference>
<evidence type="ECO:0000313" key="2">
    <source>
        <dbReference type="Proteomes" id="UP000177987"/>
    </source>
</evidence>
<dbReference type="Gene3D" id="1.10.1220.10">
    <property type="entry name" value="Met repressor-like"/>
    <property type="match status" value="1"/>
</dbReference>
<comment type="caution">
    <text evidence="1">The sequence shown here is derived from an EMBL/GenBank/DDBJ whole genome shotgun (WGS) entry which is preliminary data.</text>
</comment>
<evidence type="ECO:0008006" key="3">
    <source>
        <dbReference type="Google" id="ProtNLM"/>
    </source>
</evidence>